<dbReference type="PANTHER" id="PTHR43098">
    <property type="entry name" value="L-ORNITHINE N(5)-MONOOXYGENASE-RELATED"/>
    <property type="match status" value="1"/>
</dbReference>
<dbReference type="Pfam" id="PF07992">
    <property type="entry name" value="Pyr_redox_2"/>
    <property type="match status" value="1"/>
</dbReference>
<reference evidence="10" key="1">
    <citation type="journal article" date="2015" name="Genome Announc.">
        <title>Draft genome sequence of the fungus Penicillium brasilianum MG11.</title>
        <authorList>
            <person name="Horn F."/>
            <person name="Linde J."/>
            <person name="Mattern D.J."/>
            <person name="Walther G."/>
            <person name="Guthke R."/>
            <person name="Brakhage A.A."/>
            <person name="Valiante V."/>
        </authorList>
    </citation>
    <scope>NUCLEOTIDE SEQUENCE [LARGE SCALE GENOMIC DNA]</scope>
    <source>
        <strain evidence="10">MG11</strain>
    </source>
</reference>
<dbReference type="Proteomes" id="UP000042958">
    <property type="component" value="Unassembled WGS sequence"/>
</dbReference>
<dbReference type="InterPro" id="IPR023753">
    <property type="entry name" value="FAD/NAD-binding_dom"/>
</dbReference>
<evidence type="ECO:0000313" key="10">
    <source>
        <dbReference type="Proteomes" id="UP000042958"/>
    </source>
</evidence>
<evidence type="ECO:0000259" key="8">
    <source>
        <dbReference type="Pfam" id="PF07992"/>
    </source>
</evidence>
<dbReference type="PRINTS" id="PR00411">
    <property type="entry name" value="PNDRDTASEI"/>
</dbReference>
<protein>
    <recommendedName>
        <fullName evidence="8">FAD/NAD(P)-binding domain-containing protein</fullName>
    </recommendedName>
</protein>
<keyword evidence="3" id="KW-0285">Flavoprotein</keyword>
<evidence type="ECO:0000256" key="4">
    <source>
        <dbReference type="ARBA" id="ARBA00022827"/>
    </source>
</evidence>
<dbReference type="PROSITE" id="PS51257">
    <property type="entry name" value="PROKAR_LIPOPROTEIN"/>
    <property type="match status" value="1"/>
</dbReference>
<evidence type="ECO:0000313" key="9">
    <source>
        <dbReference type="EMBL" id="CEJ62291.1"/>
    </source>
</evidence>
<evidence type="ECO:0000256" key="2">
    <source>
        <dbReference type="ARBA" id="ARBA00010139"/>
    </source>
</evidence>
<dbReference type="GO" id="GO:0004497">
    <property type="term" value="F:monooxygenase activity"/>
    <property type="evidence" value="ECO:0007669"/>
    <property type="project" value="UniProtKB-KW"/>
</dbReference>
<feature type="domain" description="FAD/NAD(P)-binding" evidence="8">
    <location>
        <begin position="11"/>
        <end position="229"/>
    </location>
</feature>
<evidence type="ECO:0000256" key="7">
    <source>
        <dbReference type="ARBA" id="ARBA00023033"/>
    </source>
</evidence>
<keyword evidence="10" id="KW-1185">Reference proteome</keyword>
<evidence type="ECO:0000256" key="5">
    <source>
        <dbReference type="ARBA" id="ARBA00022857"/>
    </source>
</evidence>
<evidence type="ECO:0000256" key="1">
    <source>
        <dbReference type="ARBA" id="ARBA00001974"/>
    </source>
</evidence>
<dbReference type="InterPro" id="IPR050775">
    <property type="entry name" value="FAD-binding_Monooxygenases"/>
</dbReference>
<name>A0A0F7U226_PENBI</name>
<keyword evidence="4" id="KW-0274">FAD</keyword>
<dbReference type="SUPFAM" id="SSF51905">
    <property type="entry name" value="FAD/NAD(P)-binding domain"/>
    <property type="match status" value="1"/>
</dbReference>
<keyword evidence="6" id="KW-0560">Oxidoreductase</keyword>
<proteinExistence type="inferred from homology"/>
<dbReference type="STRING" id="104259.A0A0F7U226"/>
<keyword evidence="5" id="KW-0521">NADP</keyword>
<comment type="similarity">
    <text evidence="2">Belongs to the FAD-binding monooxygenase family.</text>
</comment>
<dbReference type="PANTHER" id="PTHR43098:SF3">
    <property type="entry name" value="L-ORNITHINE N(5)-MONOOXYGENASE-RELATED"/>
    <property type="match status" value="1"/>
</dbReference>
<evidence type="ECO:0000256" key="3">
    <source>
        <dbReference type="ARBA" id="ARBA00022630"/>
    </source>
</evidence>
<comment type="cofactor">
    <cofactor evidence="1">
        <name>FAD</name>
        <dbReference type="ChEBI" id="CHEBI:57692"/>
    </cofactor>
</comment>
<evidence type="ECO:0000256" key="6">
    <source>
        <dbReference type="ARBA" id="ARBA00023002"/>
    </source>
</evidence>
<dbReference type="AlphaFoldDB" id="A0A0F7U226"/>
<dbReference type="OrthoDB" id="66881at2759"/>
<organism evidence="9 10">
    <name type="scientific">Penicillium brasilianum</name>
    <dbReference type="NCBI Taxonomy" id="104259"/>
    <lineage>
        <taxon>Eukaryota</taxon>
        <taxon>Fungi</taxon>
        <taxon>Dikarya</taxon>
        <taxon>Ascomycota</taxon>
        <taxon>Pezizomycotina</taxon>
        <taxon>Eurotiomycetes</taxon>
        <taxon>Eurotiomycetidae</taxon>
        <taxon>Eurotiales</taxon>
        <taxon>Aspergillaceae</taxon>
        <taxon>Penicillium</taxon>
    </lineage>
</organism>
<dbReference type="EMBL" id="CDHK01000015">
    <property type="protein sequence ID" value="CEJ62291.1"/>
    <property type="molecule type" value="Genomic_DNA"/>
</dbReference>
<gene>
    <name evidence="9" type="ORF">PMG11_10793</name>
</gene>
<keyword evidence="7" id="KW-0503">Monooxygenase</keyword>
<accession>A0A0F7U226</accession>
<sequence>MTRSGPHIETDAIVIGGGFGGCNSLYKLRNLGLSVKLIEAGSAFGGVWHWNRYPGARVDSETPSYQFNIPAVWKGWNFSERFPGDDELRRYFQHVDNVLGLRKDTFFNTIVTRTEYNPVSRRWTLQTNTGLTATCKYVIAATGSSYKKHYPQFKGLETYKGTLVHAADYPDSLDVTGKRVGVVGNGASGLQIVQNLAKENCHLNVFIRTPCFTIPMQQRSISPEEAEMMKGYYEGIFDRCYKSASGFPHNTRYQSAHQATPEERKELFDELWARGGYSFLVSNYYDFLLDERTNGFFYDYWVQKVHQRMTNTEKMDLVAPLKQHMFVGTKRPSLEQDYYEMIDRPNVTLHNLKTSPIIELDATGVVTGNEDGIQHHDLDVVIFATGYDAVTGSLLDLGITDKNQKPLTEKWKVGVLTHLGLMVPDTPNLFMVYGPQAPTSLANGPPFIELEVDWICKAIEKMQKEGISSIEPTQQAAEHWRDQVFQASQRTLYPKTDSWYMGANIPGKRREPLVWLGGMPSWWKCCADALEEWEGFHISS</sequence>
<dbReference type="Gene3D" id="3.50.50.60">
    <property type="entry name" value="FAD/NAD(P)-binding domain"/>
    <property type="match status" value="2"/>
</dbReference>
<dbReference type="InterPro" id="IPR036188">
    <property type="entry name" value="FAD/NAD-bd_sf"/>
</dbReference>